<dbReference type="FunFam" id="3.40.50.300:FF:001091">
    <property type="entry name" value="Probable disease resistance protein At1g61300"/>
    <property type="match status" value="1"/>
</dbReference>
<dbReference type="SUPFAM" id="SSF52058">
    <property type="entry name" value="L domain-like"/>
    <property type="match status" value="1"/>
</dbReference>
<accession>A0ABD3UMP2</accession>
<dbReference type="InterPro" id="IPR036388">
    <property type="entry name" value="WH-like_DNA-bd_sf"/>
</dbReference>
<dbReference type="InterPro" id="IPR057135">
    <property type="entry name" value="At4g27190-like_LRR"/>
</dbReference>
<organism evidence="10 11">
    <name type="scientific">Penstemon smallii</name>
    <dbReference type="NCBI Taxonomy" id="265156"/>
    <lineage>
        <taxon>Eukaryota</taxon>
        <taxon>Viridiplantae</taxon>
        <taxon>Streptophyta</taxon>
        <taxon>Embryophyta</taxon>
        <taxon>Tracheophyta</taxon>
        <taxon>Spermatophyta</taxon>
        <taxon>Magnoliopsida</taxon>
        <taxon>eudicotyledons</taxon>
        <taxon>Gunneridae</taxon>
        <taxon>Pentapetalae</taxon>
        <taxon>asterids</taxon>
        <taxon>lamiids</taxon>
        <taxon>Lamiales</taxon>
        <taxon>Plantaginaceae</taxon>
        <taxon>Cheloneae</taxon>
        <taxon>Penstemon</taxon>
    </lineage>
</organism>
<dbReference type="InterPro" id="IPR001611">
    <property type="entry name" value="Leu-rich_rpt"/>
</dbReference>
<dbReference type="InterPro" id="IPR042197">
    <property type="entry name" value="Apaf_helical"/>
</dbReference>
<dbReference type="InterPro" id="IPR032675">
    <property type="entry name" value="LRR_dom_sf"/>
</dbReference>
<sequence length="991" mass="113545">MSVEIIGAVVSLARCLCGGSFSSELISKQCSHMRKPEIVVQIFEDKIKILTAREADLRIKLRQEKIRWGKDPTAEVNLWLDNFQKMKDVQASLEEKINGEKSRLCRCFPNYYHRLKLGNYVTKKMDEVDKLIEQSNFFGSSLVNMLPGRGKILPTGHALVGEMAKTISLRIWKYIIDTDILIIGVYGMGGVGKTTLIKEINNKLLKENTHFDDVIWVTASKDSNVQKLQKDIAKEIGLPLDDEDSELTRASVLFNALLRRGRFFLIIDDLWEAFSLEDIGIPTPTNINGCKLLITTRLSSVCRGMETTKEIEVRVLSEKEAWDLFKQKVGEEVLSSKIVCDLAKEIAKECGGLPLALITVGLAVRKENNIKSWDIALSELRNSTENIEGMQNKVFARLRFSYDRLKNDTTRACFRYCALYPEDHLIETNELIKYWVWEGLLSGNGNHIVKTQMGDMILNELKNACLLESVYQDGSSNEYVKMHDLIRDMVIAFTRANSTFMVKSGQGLRDPPGVTEWTPDLERVSLMRNDLSGLCYEPRCPKLCTLLVQYNSISKGISPTFFEHIQNLKLLDLSYTGIDKLPDLVSNLESLHTLLLRSCWNLSYVPTLEKLVELRVLDFSFTSINCMPDGMEMLVNLQYLDLSFTNLRNPLFELPDYMFLECLFIIGTSQFHCESLPVFNLEKCRNLVALQVNFRHMKDFNHYIKSGHWRLLKNFSFLIGHPIPSMHTGKNYIGFFGVDFSETISKYGFPERTLELEICYCPSIKYLPFLSSRLQRLKIKFCDEMECIATEHNIFPNLEWLEIESLKNLSLLYRRFLRADAFPRLKILHVKSCNNLKNLLSFEMAQCLKSLVEIIIEECEKIEEVISTGEITQMNHPDVILPNLRTVKLSCLPKLKHISGGVMTCDSLSSLEVFKCPDLKTISFFVQIREDLINSVEQIKGSTEWWNTIRRNHGKAADLLDHVFTNIPKLFAMEDDSILNYDSRSSSFGPR</sequence>
<dbReference type="GO" id="GO:0051607">
    <property type="term" value="P:defense response to virus"/>
    <property type="evidence" value="ECO:0007669"/>
    <property type="project" value="UniProtKB-ARBA"/>
</dbReference>
<protein>
    <recommendedName>
        <fullName evidence="12">AAA+ ATPase domain-containing protein</fullName>
    </recommendedName>
</protein>
<dbReference type="Pfam" id="PF23247">
    <property type="entry name" value="LRR_RPS2"/>
    <property type="match status" value="1"/>
</dbReference>
<dbReference type="GO" id="GO:0005524">
    <property type="term" value="F:ATP binding"/>
    <property type="evidence" value="ECO:0007669"/>
    <property type="project" value="UniProtKB-KW"/>
</dbReference>
<evidence type="ECO:0000313" key="10">
    <source>
        <dbReference type="EMBL" id="KAL3849658.1"/>
    </source>
</evidence>
<dbReference type="Pfam" id="PF23559">
    <property type="entry name" value="WHD_DRP"/>
    <property type="match status" value="1"/>
</dbReference>
<dbReference type="SUPFAM" id="SSF52540">
    <property type="entry name" value="P-loop containing nucleoside triphosphate hydrolases"/>
    <property type="match status" value="1"/>
</dbReference>
<evidence type="ECO:0000313" key="11">
    <source>
        <dbReference type="Proteomes" id="UP001634393"/>
    </source>
</evidence>
<feature type="domain" description="Disease resistance protein At4g27190-like leucine-rich repeats" evidence="8">
    <location>
        <begin position="820"/>
        <end position="932"/>
    </location>
</feature>
<comment type="similarity">
    <text evidence="1">Belongs to the disease resistance NB-LRR family.</text>
</comment>
<dbReference type="Gene3D" id="3.80.10.10">
    <property type="entry name" value="Ribonuclease Inhibitor"/>
    <property type="match status" value="2"/>
</dbReference>
<evidence type="ECO:0000259" key="7">
    <source>
        <dbReference type="Pfam" id="PF00931"/>
    </source>
</evidence>
<feature type="domain" description="NB-ARC" evidence="7">
    <location>
        <begin position="170"/>
        <end position="332"/>
    </location>
</feature>
<dbReference type="FunFam" id="1.10.10.10:FF:000322">
    <property type="entry name" value="Probable disease resistance protein At1g63360"/>
    <property type="match status" value="1"/>
</dbReference>
<dbReference type="Gene3D" id="1.10.10.10">
    <property type="entry name" value="Winged helix-like DNA-binding domain superfamily/Winged helix DNA-binding domain"/>
    <property type="match status" value="1"/>
</dbReference>
<name>A0ABD3UMP2_9LAMI</name>
<evidence type="ECO:0000256" key="5">
    <source>
        <dbReference type="ARBA" id="ARBA00022821"/>
    </source>
</evidence>
<dbReference type="FunFam" id="1.10.8.430:FF:000003">
    <property type="entry name" value="Probable disease resistance protein At5g66910"/>
    <property type="match status" value="1"/>
</dbReference>
<dbReference type="AlphaFoldDB" id="A0ABD3UMP2"/>
<proteinExistence type="inferred from homology"/>
<gene>
    <name evidence="10" type="ORF">ACJIZ3_011540</name>
</gene>
<dbReference type="Gene3D" id="3.40.50.300">
    <property type="entry name" value="P-loop containing nucleotide triphosphate hydrolases"/>
    <property type="match status" value="1"/>
</dbReference>
<dbReference type="Proteomes" id="UP001634393">
    <property type="component" value="Unassembled WGS sequence"/>
</dbReference>
<dbReference type="InterPro" id="IPR058922">
    <property type="entry name" value="WHD_DRP"/>
</dbReference>
<evidence type="ECO:0000256" key="3">
    <source>
        <dbReference type="ARBA" id="ARBA00022737"/>
    </source>
</evidence>
<dbReference type="PRINTS" id="PR00364">
    <property type="entry name" value="DISEASERSIST"/>
</dbReference>
<feature type="domain" description="Disease resistance protein winged helix" evidence="9">
    <location>
        <begin position="419"/>
        <end position="490"/>
    </location>
</feature>
<keyword evidence="2" id="KW-0433">Leucine-rich repeat</keyword>
<evidence type="ECO:0000256" key="4">
    <source>
        <dbReference type="ARBA" id="ARBA00022741"/>
    </source>
</evidence>
<dbReference type="PANTHER" id="PTHR33463:SF209">
    <property type="entry name" value="DISEASE RESISTANCE PROTEIN RPS2-LIKE"/>
    <property type="match status" value="1"/>
</dbReference>
<comment type="caution">
    <text evidence="10">The sequence shown here is derived from an EMBL/GenBank/DDBJ whole genome shotgun (WGS) entry which is preliminary data.</text>
</comment>
<dbReference type="InterPro" id="IPR027417">
    <property type="entry name" value="P-loop_NTPase"/>
</dbReference>
<evidence type="ECO:0000259" key="8">
    <source>
        <dbReference type="Pfam" id="PF23247"/>
    </source>
</evidence>
<keyword evidence="11" id="KW-1185">Reference proteome</keyword>
<dbReference type="PROSITE" id="PS51450">
    <property type="entry name" value="LRR"/>
    <property type="match status" value="1"/>
</dbReference>
<evidence type="ECO:0000259" key="9">
    <source>
        <dbReference type="Pfam" id="PF23559"/>
    </source>
</evidence>
<keyword evidence="6" id="KW-0067">ATP-binding</keyword>
<evidence type="ECO:0000256" key="1">
    <source>
        <dbReference type="ARBA" id="ARBA00008894"/>
    </source>
</evidence>
<reference evidence="10 11" key="1">
    <citation type="submission" date="2024-12" db="EMBL/GenBank/DDBJ databases">
        <title>The unique morphological basis and parallel evolutionary history of personate flowers in Penstemon.</title>
        <authorList>
            <person name="Depatie T.H."/>
            <person name="Wessinger C.A."/>
        </authorList>
    </citation>
    <scope>NUCLEOTIDE SEQUENCE [LARGE SCALE GENOMIC DNA]</scope>
    <source>
        <strain evidence="10">WTNN_2</strain>
        <tissue evidence="10">Leaf</tissue>
    </source>
</reference>
<evidence type="ECO:0000256" key="6">
    <source>
        <dbReference type="ARBA" id="ARBA00022840"/>
    </source>
</evidence>
<keyword evidence="3" id="KW-0677">Repeat</keyword>
<evidence type="ECO:0008006" key="12">
    <source>
        <dbReference type="Google" id="ProtNLM"/>
    </source>
</evidence>
<dbReference type="EMBL" id="JBJXBP010000001">
    <property type="protein sequence ID" value="KAL3849658.1"/>
    <property type="molecule type" value="Genomic_DNA"/>
</dbReference>
<keyword evidence="4" id="KW-0547">Nucleotide-binding</keyword>
<dbReference type="Gene3D" id="1.10.8.430">
    <property type="entry name" value="Helical domain of apoptotic protease-activating factors"/>
    <property type="match status" value="1"/>
</dbReference>
<dbReference type="InterPro" id="IPR050905">
    <property type="entry name" value="Plant_NBS-LRR"/>
</dbReference>
<dbReference type="PANTHER" id="PTHR33463">
    <property type="entry name" value="NB-ARC DOMAIN-CONTAINING PROTEIN-RELATED"/>
    <property type="match status" value="1"/>
</dbReference>
<dbReference type="InterPro" id="IPR002182">
    <property type="entry name" value="NB-ARC"/>
</dbReference>
<dbReference type="Pfam" id="PF00931">
    <property type="entry name" value="NB-ARC"/>
    <property type="match status" value="1"/>
</dbReference>
<keyword evidence="5" id="KW-0611">Plant defense</keyword>
<evidence type="ECO:0000256" key="2">
    <source>
        <dbReference type="ARBA" id="ARBA00022614"/>
    </source>
</evidence>